<evidence type="ECO:0000313" key="3">
    <source>
        <dbReference type="Proteomes" id="UP000076858"/>
    </source>
</evidence>
<proteinExistence type="predicted"/>
<dbReference type="AlphaFoldDB" id="A0A164M9A9"/>
<accession>A0A164M9A9</accession>
<dbReference type="PANTHER" id="PTHR31912">
    <property type="entry name" value="IP13529P"/>
    <property type="match status" value="1"/>
</dbReference>
<evidence type="ECO:0000256" key="1">
    <source>
        <dbReference type="SAM" id="MobiDB-lite"/>
    </source>
</evidence>
<dbReference type="Proteomes" id="UP000076858">
    <property type="component" value="Unassembled WGS sequence"/>
</dbReference>
<feature type="compositionally biased region" description="Polar residues" evidence="1">
    <location>
        <begin position="93"/>
        <end position="103"/>
    </location>
</feature>
<dbReference type="PANTHER" id="PTHR31912:SF34">
    <property type="entry name" value="NOTOCHORD-RELATED PROTEIN"/>
    <property type="match status" value="1"/>
</dbReference>
<keyword evidence="3" id="KW-1185">Reference proteome</keyword>
<feature type="region of interest" description="Disordered" evidence="1">
    <location>
        <begin position="93"/>
        <end position="113"/>
    </location>
</feature>
<gene>
    <name evidence="2" type="ORF">APZ42_032115</name>
</gene>
<dbReference type="OrthoDB" id="7699125at2759"/>
<reference evidence="2 3" key="1">
    <citation type="submission" date="2016-03" db="EMBL/GenBank/DDBJ databases">
        <title>EvidentialGene: Evidence-directed Construction of Genes on Genomes.</title>
        <authorList>
            <person name="Gilbert D.G."/>
            <person name="Choi J.-H."/>
            <person name="Mockaitis K."/>
            <person name="Colbourne J."/>
            <person name="Pfrender M."/>
        </authorList>
    </citation>
    <scope>NUCLEOTIDE SEQUENCE [LARGE SCALE GENOMIC DNA]</scope>
    <source>
        <strain evidence="2 3">Xinb3</strain>
        <tissue evidence="2">Complete organism</tissue>
    </source>
</reference>
<protein>
    <recommendedName>
        <fullName evidence="4">C2H2-type domain-containing protein</fullName>
    </recommendedName>
</protein>
<organism evidence="2 3">
    <name type="scientific">Daphnia magna</name>
    <dbReference type="NCBI Taxonomy" id="35525"/>
    <lineage>
        <taxon>Eukaryota</taxon>
        <taxon>Metazoa</taxon>
        <taxon>Ecdysozoa</taxon>
        <taxon>Arthropoda</taxon>
        <taxon>Crustacea</taxon>
        <taxon>Branchiopoda</taxon>
        <taxon>Diplostraca</taxon>
        <taxon>Cladocera</taxon>
        <taxon>Anomopoda</taxon>
        <taxon>Daphniidae</taxon>
        <taxon>Daphnia</taxon>
    </lineage>
</organism>
<dbReference type="EMBL" id="LRGB01003047">
    <property type="protein sequence ID" value="KZS04851.1"/>
    <property type="molecule type" value="Genomic_DNA"/>
</dbReference>
<evidence type="ECO:0000313" key="2">
    <source>
        <dbReference type="EMBL" id="KZS04851.1"/>
    </source>
</evidence>
<evidence type="ECO:0008006" key="4">
    <source>
        <dbReference type="Google" id="ProtNLM"/>
    </source>
</evidence>
<comment type="caution">
    <text evidence="2">The sequence shown here is derived from an EMBL/GenBank/DDBJ whole genome shotgun (WGS) entry which is preliminary data.</text>
</comment>
<name>A0A164M9A9_9CRUS</name>
<sequence>MAEASCCSMCTLFIPEVHTCPVNFFNHVFKQHRYSKHFYIACKYPGCNAHHHVYESFRRHWKKEHSVRVVQHQDAARNVFVPAGMLVTIEEPSTSQDTLSNTAEGDGLEPELDASGTETEICNIEEPTAKSDSQLVWEAGILLVLRQKFYLPFEALLFVSDAIHDNYQKNVKTIHEQLKVLLTQEVIGSPSFQQTFETLSHQHQLTRYRLEMLWKKYFSTIMPQSVILNETEPSYDWVSDPEFGLIIDEVFETGSQTTDPTDSYADVWEGQYVKSLPIYIQHHGNLLGIQLYMDEVELANPLGSKKGKHKVSVFYWTLMNLPPKFCSSLRSIMLLGVLSSDLLKQRGTAVFLKSFVSDLIFLRDGVILTVRNESLKWYGILLHFVGDIPASNFIAEFKEGVGAANLPCRSCMIIRNDLETIHLESDCILRDKISHEAQVSQIECAENQTAAQKDSISTRFGVNCRCNFTILKYLDATKCFMHDLMHVSNEGILNKEIALLLKYLIEHPIIKLDLDIVNYKISTVKSSREFTIPPPIRKNEVLELKKLSFSSSEISSLSMCLALVLGEFVSDDDVHYANFLLLLEILASLQSYQFSEQDLQMLAKNIELHNRNHVLLYPKPLDSDSKSITPKHHSLLHFISQIKMFGPPRYSWCMRYESLNSKFKKIMRRNSNFLTSLSLWLHTIRNSLTYT</sequence>